<dbReference type="InterPro" id="IPR008183">
    <property type="entry name" value="Aldose_1/G6P_1-epimerase"/>
</dbReference>
<comment type="caution">
    <text evidence="7">The sequence shown here is derived from an EMBL/GenBank/DDBJ whole genome shotgun (WGS) entry which is preliminary data.</text>
</comment>
<dbReference type="InterPro" id="IPR014718">
    <property type="entry name" value="GH-type_carb-bd"/>
</dbReference>
<dbReference type="CDD" id="cd09019">
    <property type="entry name" value="galactose_mutarotase_like"/>
    <property type="match status" value="1"/>
</dbReference>
<evidence type="ECO:0008006" key="9">
    <source>
        <dbReference type="Google" id="ProtNLM"/>
    </source>
</evidence>
<dbReference type="PANTHER" id="PTHR10091:SF0">
    <property type="entry name" value="GALACTOSE MUTAROTASE"/>
    <property type="match status" value="1"/>
</dbReference>
<dbReference type="GO" id="GO:0006006">
    <property type="term" value="P:glucose metabolic process"/>
    <property type="evidence" value="ECO:0007669"/>
    <property type="project" value="TreeGrafter"/>
</dbReference>
<dbReference type="InterPro" id="IPR047215">
    <property type="entry name" value="Galactose_mutarotase-like"/>
</dbReference>
<gene>
    <name evidence="7" type="ORF">BST85_06650</name>
</gene>
<evidence type="ECO:0000256" key="6">
    <source>
        <dbReference type="ARBA" id="ARBA00023277"/>
    </source>
</evidence>
<evidence type="ECO:0000313" key="7">
    <source>
        <dbReference type="EMBL" id="PQB04610.1"/>
    </source>
</evidence>
<evidence type="ECO:0000313" key="8">
    <source>
        <dbReference type="Proteomes" id="UP000239800"/>
    </source>
</evidence>
<comment type="similarity">
    <text evidence="2">Belongs to the aldose epimerase family.</text>
</comment>
<reference evidence="7 8" key="1">
    <citation type="submission" date="2016-11" db="EMBL/GenBank/DDBJ databases">
        <title>Trade-off between light-utilization and light-protection in marine flavobacteria.</title>
        <authorList>
            <person name="Kumagai Y."/>
        </authorList>
    </citation>
    <scope>NUCLEOTIDE SEQUENCE [LARGE SCALE GENOMIC DNA]</scope>
    <source>
        <strain evidence="7 8">NBRC 107741</strain>
    </source>
</reference>
<keyword evidence="5" id="KW-0413">Isomerase</keyword>
<comment type="subunit">
    <text evidence="3">Monomer.</text>
</comment>
<evidence type="ECO:0000256" key="2">
    <source>
        <dbReference type="ARBA" id="ARBA00006206"/>
    </source>
</evidence>
<protein>
    <recommendedName>
        <fullName evidence="9">Aldose 1-epimerase</fullName>
    </recommendedName>
</protein>
<comment type="cofactor">
    <cofactor evidence="1">
        <name>Ca(2+)</name>
        <dbReference type="ChEBI" id="CHEBI:29108"/>
    </cofactor>
</comment>
<name>A0A2S7KPS3_9FLAO</name>
<accession>A0A2S7KPS3</accession>
<dbReference type="Pfam" id="PF01263">
    <property type="entry name" value="Aldose_epim"/>
    <property type="match status" value="1"/>
</dbReference>
<dbReference type="Proteomes" id="UP000239800">
    <property type="component" value="Unassembled WGS sequence"/>
</dbReference>
<dbReference type="InterPro" id="IPR011013">
    <property type="entry name" value="Gal_mutarotase_sf_dom"/>
</dbReference>
<evidence type="ECO:0000256" key="5">
    <source>
        <dbReference type="ARBA" id="ARBA00023235"/>
    </source>
</evidence>
<keyword evidence="4" id="KW-0106">Calcium</keyword>
<dbReference type="GO" id="GO:0033499">
    <property type="term" value="P:galactose catabolic process via UDP-galactose, Leloir pathway"/>
    <property type="evidence" value="ECO:0007669"/>
    <property type="project" value="TreeGrafter"/>
</dbReference>
<keyword evidence="8" id="KW-1185">Reference proteome</keyword>
<dbReference type="GO" id="GO:0004034">
    <property type="term" value="F:aldose 1-epimerase activity"/>
    <property type="evidence" value="ECO:0007669"/>
    <property type="project" value="TreeGrafter"/>
</dbReference>
<evidence type="ECO:0000256" key="3">
    <source>
        <dbReference type="ARBA" id="ARBA00011245"/>
    </source>
</evidence>
<dbReference type="Gene3D" id="2.70.98.10">
    <property type="match status" value="1"/>
</dbReference>
<dbReference type="SUPFAM" id="SSF74650">
    <property type="entry name" value="Galactose mutarotase-like"/>
    <property type="match status" value="1"/>
</dbReference>
<dbReference type="GO" id="GO:0005737">
    <property type="term" value="C:cytoplasm"/>
    <property type="evidence" value="ECO:0007669"/>
    <property type="project" value="TreeGrafter"/>
</dbReference>
<keyword evidence="6" id="KW-0119">Carbohydrate metabolism</keyword>
<dbReference type="AlphaFoldDB" id="A0A2S7KPS3"/>
<dbReference type="EMBL" id="MQUB01000001">
    <property type="protein sequence ID" value="PQB04610.1"/>
    <property type="molecule type" value="Genomic_DNA"/>
</dbReference>
<organism evidence="7 8">
    <name type="scientific">Aureitalea marina</name>
    <dbReference type="NCBI Taxonomy" id="930804"/>
    <lineage>
        <taxon>Bacteria</taxon>
        <taxon>Pseudomonadati</taxon>
        <taxon>Bacteroidota</taxon>
        <taxon>Flavobacteriia</taxon>
        <taxon>Flavobacteriales</taxon>
        <taxon>Flavobacteriaceae</taxon>
        <taxon>Aureitalea</taxon>
    </lineage>
</organism>
<proteinExistence type="inferred from homology"/>
<dbReference type="GO" id="GO:0030246">
    <property type="term" value="F:carbohydrate binding"/>
    <property type="evidence" value="ECO:0007669"/>
    <property type="project" value="InterPro"/>
</dbReference>
<sequence>MEENNPIVLQHKDGVQLELLAYGASVYRLLVPDRKGRLVDVVVGPKDAKTLSDPAFGFSIWCMGSSVGPFAGRVSGGGFELMGNKYPLTSINGSCLHSGADGWQNRRWKIEEISDADIPFVRMSLSADQKEFEFPGKYTAEVTYRLENSAVKIDYRVTTELPMIINPTNHTYFNPGGSISLKGCQLKINASTYLETDQNLIPTGNKLEVTDTPFDFQKKRTFEGHPVLDSCFVLEEEGAAGEIYSPDTGIFIQAETNQPGLVVFTPKKLNGLQLKDQMETVAFPAICLECQNFPDAPNQKAFPSSVLLPGQCYHNEIIYRFGIR</sequence>
<dbReference type="PANTHER" id="PTHR10091">
    <property type="entry name" value="ALDOSE-1-EPIMERASE"/>
    <property type="match status" value="1"/>
</dbReference>
<evidence type="ECO:0000256" key="4">
    <source>
        <dbReference type="ARBA" id="ARBA00022837"/>
    </source>
</evidence>
<evidence type="ECO:0000256" key="1">
    <source>
        <dbReference type="ARBA" id="ARBA00001913"/>
    </source>
</evidence>
<dbReference type="RefSeq" id="WP_181039975.1">
    <property type="nucleotide sequence ID" value="NZ_MQUB01000001.1"/>
</dbReference>